<accession>A0A3M7QZA7</accession>
<organism evidence="2 3">
    <name type="scientific">Brachionus plicatilis</name>
    <name type="common">Marine rotifer</name>
    <name type="synonym">Brachionus muelleri</name>
    <dbReference type="NCBI Taxonomy" id="10195"/>
    <lineage>
        <taxon>Eukaryota</taxon>
        <taxon>Metazoa</taxon>
        <taxon>Spiralia</taxon>
        <taxon>Gnathifera</taxon>
        <taxon>Rotifera</taxon>
        <taxon>Eurotatoria</taxon>
        <taxon>Monogononta</taxon>
        <taxon>Pseudotrocha</taxon>
        <taxon>Ploima</taxon>
        <taxon>Brachionidae</taxon>
        <taxon>Brachionus</taxon>
    </lineage>
</organism>
<sequence>MHTIKKSLIKLCNKLQSFCGVFAELGILLLNAVIGSSSGFTMHNSSLNLITIDKYQKKISINLINILVRNNYNIIVFYEIERLSINLFRIEYVQDKISEHWVKITDLVLNKRAHVYVCGRKALATEVIDSFKLMFQREKRFESRDQIENNLRKIIKKTYIFPTTITTNNQQLPKSTNDQQLFFDRPSFILAVQKFGRLADRSNDRLNRPSNGPVWSDRIQHYLLPI</sequence>
<keyword evidence="1" id="KW-0812">Transmembrane</keyword>
<keyword evidence="3" id="KW-1185">Reference proteome</keyword>
<dbReference type="InterPro" id="IPR039261">
    <property type="entry name" value="FNR_nucleotide-bd"/>
</dbReference>
<keyword evidence="1" id="KW-1133">Transmembrane helix</keyword>
<dbReference type="EMBL" id="REGN01004657">
    <property type="protein sequence ID" value="RNA16646.1"/>
    <property type="molecule type" value="Genomic_DNA"/>
</dbReference>
<proteinExistence type="predicted"/>
<comment type="caution">
    <text evidence="2">The sequence shown here is derived from an EMBL/GenBank/DDBJ whole genome shotgun (WGS) entry which is preliminary data.</text>
</comment>
<evidence type="ECO:0000313" key="3">
    <source>
        <dbReference type="Proteomes" id="UP000276133"/>
    </source>
</evidence>
<dbReference type="Gene3D" id="3.40.50.80">
    <property type="entry name" value="Nucleotide-binding domain of ferredoxin-NADP reductase (FNR) module"/>
    <property type="match status" value="1"/>
</dbReference>
<evidence type="ECO:0000313" key="2">
    <source>
        <dbReference type="EMBL" id="RNA16646.1"/>
    </source>
</evidence>
<keyword evidence="1" id="KW-0472">Membrane</keyword>
<dbReference type="OrthoDB" id="1688044at2759"/>
<dbReference type="Proteomes" id="UP000276133">
    <property type="component" value="Unassembled WGS sequence"/>
</dbReference>
<protein>
    <submittedName>
        <fullName evidence="2">Uncharacterized protein</fullName>
    </submittedName>
</protein>
<dbReference type="SUPFAM" id="SSF52343">
    <property type="entry name" value="Ferredoxin reductase-like, C-terminal NADP-linked domain"/>
    <property type="match status" value="1"/>
</dbReference>
<dbReference type="AlphaFoldDB" id="A0A3M7QZA7"/>
<reference evidence="2 3" key="1">
    <citation type="journal article" date="2018" name="Sci. Rep.">
        <title>Genomic signatures of local adaptation to the degree of environmental predictability in rotifers.</title>
        <authorList>
            <person name="Franch-Gras L."/>
            <person name="Hahn C."/>
            <person name="Garcia-Roger E.M."/>
            <person name="Carmona M.J."/>
            <person name="Serra M."/>
            <person name="Gomez A."/>
        </authorList>
    </citation>
    <scope>NUCLEOTIDE SEQUENCE [LARGE SCALE GENOMIC DNA]</scope>
    <source>
        <strain evidence="2">HYR1</strain>
    </source>
</reference>
<feature type="transmembrane region" description="Helical" evidence="1">
    <location>
        <begin position="21"/>
        <end position="42"/>
    </location>
</feature>
<name>A0A3M7QZA7_BRAPC</name>
<evidence type="ECO:0000256" key="1">
    <source>
        <dbReference type="SAM" id="Phobius"/>
    </source>
</evidence>
<gene>
    <name evidence="2" type="ORF">BpHYR1_043125</name>
</gene>